<dbReference type="InterPro" id="IPR043502">
    <property type="entry name" value="DNA/RNA_pol_sf"/>
</dbReference>
<comment type="caution">
    <text evidence="3">The sequence shown here is derived from an EMBL/GenBank/DDBJ whole genome shotgun (WGS) entry which is preliminary data.</text>
</comment>
<dbReference type="EMBL" id="BQNB010012563">
    <property type="protein sequence ID" value="GJT05145.1"/>
    <property type="molecule type" value="Genomic_DNA"/>
</dbReference>
<dbReference type="Pfam" id="PF00078">
    <property type="entry name" value="RVT_1"/>
    <property type="match status" value="1"/>
</dbReference>
<dbReference type="InterPro" id="IPR021109">
    <property type="entry name" value="Peptidase_aspartic_dom_sf"/>
</dbReference>
<dbReference type="InterPro" id="IPR000477">
    <property type="entry name" value="RT_dom"/>
</dbReference>
<dbReference type="PANTHER" id="PTHR15503">
    <property type="entry name" value="LDOC1 RELATED"/>
    <property type="match status" value="1"/>
</dbReference>
<dbReference type="PANTHER" id="PTHR15503:SF22">
    <property type="entry name" value="TRANSPOSON TY3-I GAG POLYPROTEIN"/>
    <property type="match status" value="1"/>
</dbReference>
<evidence type="ECO:0000313" key="4">
    <source>
        <dbReference type="Proteomes" id="UP001151760"/>
    </source>
</evidence>
<feature type="region of interest" description="Disordered" evidence="1">
    <location>
        <begin position="1"/>
        <end position="27"/>
    </location>
</feature>
<reference evidence="3" key="1">
    <citation type="journal article" date="2022" name="Int. J. Mol. Sci.">
        <title>Draft Genome of Tanacetum Coccineum: Genomic Comparison of Closely Related Tanacetum-Family Plants.</title>
        <authorList>
            <person name="Yamashiro T."/>
            <person name="Shiraishi A."/>
            <person name="Nakayama K."/>
            <person name="Satake H."/>
        </authorList>
    </citation>
    <scope>NUCLEOTIDE SEQUENCE</scope>
</reference>
<dbReference type="Gene3D" id="3.30.70.270">
    <property type="match status" value="1"/>
</dbReference>
<dbReference type="CDD" id="cd01647">
    <property type="entry name" value="RT_LTR"/>
    <property type="match status" value="1"/>
</dbReference>
<protein>
    <submittedName>
        <fullName evidence="3">Retrotransposon-related protein</fullName>
    </submittedName>
</protein>
<proteinExistence type="predicted"/>
<dbReference type="InterPro" id="IPR043128">
    <property type="entry name" value="Rev_trsase/Diguanyl_cyclase"/>
</dbReference>
<dbReference type="SUPFAM" id="SSF56672">
    <property type="entry name" value="DNA/RNA polymerases"/>
    <property type="match status" value="1"/>
</dbReference>
<dbReference type="InterPro" id="IPR032567">
    <property type="entry name" value="RTL1-rel"/>
</dbReference>
<dbReference type="Proteomes" id="UP001151760">
    <property type="component" value="Unassembled WGS sequence"/>
</dbReference>
<dbReference type="CDD" id="cd00303">
    <property type="entry name" value="retropepsin_like"/>
    <property type="match status" value="1"/>
</dbReference>
<name>A0ABQ5ARQ4_9ASTR</name>
<evidence type="ECO:0000256" key="1">
    <source>
        <dbReference type="SAM" id="MobiDB-lite"/>
    </source>
</evidence>
<feature type="domain" description="Reverse transcriptase" evidence="2">
    <location>
        <begin position="276"/>
        <end position="331"/>
    </location>
</feature>
<keyword evidence="4" id="KW-1185">Reference proteome</keyword>
<reference evidence="3" key="2">
    <citation type="submission" date="2022-01" db="EMBL/GenBank/DDBJ databases">
        <authorList>
            <person name="Yamashiro T."/>
            <person name="Shiraishi A."/>
            <person name="Satake H."/>
            <person name="Nakayama K."/>
        </authorList>
    </citation>
    <scope>NUCLEOTIDE SEQUENCE</scope>
</reference>
<dbReference type="Gene3D" id="2.40.70.10">
    <property type="entry name" value="Acid Proteases"/>
    <property type="match status" value="1"/>
</dbReference>
<sequence length="331" mass="37550">MQNTRFVASRLENPKAALLPTPPKKGINDGRAPLASKWISPAERQERLSKGLCFNCDHKWVRGHKCLGKFLLLMADDEDDEEPITETTQEDVMERGDISILNSLVGHGSPRSLQLWGSLGSCKVSLEIQGLRIDVDLYVLPIKGLDIVLGIQWLQKLGKVTHDYSQQTMEFMLAGRGYTLRGDEALCMKWISLHHMRALLATDDIYGVYELYNMAHHDEDRDDKTEATPSVHPDIAQLLAQFESLFHVPTTLPPHCSIDHRIHLYPNMKPINTLLVKKKDGSYRFCVDYRALNEVMVKDKFPIPTADEMFDELGGAIIFTKLDLRAGYHQI</sequence>
<evidence type="ECO:0000313" key="3">
    <source>
        <dbReference type="EMBL" id="GJT05145.1"/>
    </source>
</evidence>
<accession>A0ABQ5ARQ4</accession>
<dbReference type="Gene3D" id="3.10.10.10">
    <property type="entry name" value="HIV Type 1 Reverse Transcriptase, subunit A, domain 1"/>
    <property type="match status" value="1"/>
</dbReference>
<dbReference type="Pfam" id="PF08284">
    <property type="entry name" value="RVP_2"/>
    <property type="match status" value="1"/>
</dbReference>
<organism evidence="3 4">
    <name type="scientific">Tanacetum coccineum</name>
    <dbReference type="NCBI Taxonomy" id="301880"/>
    <lineage>
        <taxon>Eukaryota</taxon>
        <taxon>Viridiplantae</taxon>
        <taxon>Streptophyta</taxon>
        <taxon>Embryophyta</taxon>
        <taxon>Tracheophyta</taxon>
        <taxon>Spermatophyta</taxon>
        <taxon>Magnoliopsida</taxon>
        <taxon>eudicotyledons</taxon>
        <taxon>Gunneridae</taxon>
        <taxon>Pentapetalae</taxon>
        <taxon>asterids</taxon>
        <taxon>campanulids</taxon>
        <taxon>Asterales</taxon>
        <taxon>Asteraceae</taxon>
        <taxon>Asteroideae</taxon>
        <taxon>Anthemideae</taxon>
        <taxon>Anthemidinae</taxon>
        <taxon>Tanacetum</taxon>
    </lineage>
</organism>
<gene>
    <name evidence="3" type="ORF">Tco_0839607</name>
</gene>
<evidence type="ECO:0000259" key="2">
    <source>
        <dbReference type="Pfam" id="PF00078"/>
    </source>
</evidence>